<dbReference type="Proteomes" id="UP000824071">
    <property type="component" value="Unassembled WGS sequence"/>
</dbReference>
<dbReference type="SUPFAM" id="SSF75011">
    <property type="entry name" value="3-carboxy-cis,cis-mucoante lactonizing enzyme"/>
    <property type="match status" value="1"/>
</dbReference>
<organism evidence="1 2">
    <name type="scientific">Candidatus Fimenecus excrementigallinarum</name>
    <dbReference type="NCBI Taxonomy" id="2840816"/>
    <lineage>
        <taxon>Bacteria</taxon>
        <taxon>Bacillati</taxon>
        <taxon>Bacillota</taxon>
        <taxon>Clostridia</taxon>
        <taxon>Candidatus Fimenecus</taxon>
    </lineage>
</organism>
<sequence length="363" mass="39512">MKKRNRQGKLGKAAAIALAGLLAVGTAAYFVGGANAPRAATGYRKALANVSETIVRGVRGAIHSDNDYTGYTPLADIPEVENGYVPQGYCYCEALESHVVSYYHDDGASVLSFVDDAGARTKTLRLQNADRSDFTGHAGGLADSERYLYLCSGDRIYRFALEALRALSDGGTLTLDAFVQTDVRCSYIHCDGTYLYAGEFYTYYPDERYGTDATHHMQMTMRELHFSRCNAYALGALDAAFQAGNDTVPVPAFALTTPNLVQGLARTADGGFALSTSYGRNTDSHLLVFDDVTRREPAYYLTVPGGEAPVYALTKDARHEERRLPPLLEGIDWKDGAVIGIFESGAQKYSDGKFPLNSICRFA</sequence>
<name>A0A9D1IFB6_9FIRM</name>
<comment type="caution">
    <text evidence="1">The sequence shown here is derived from an EMBL/GenBank/DDBJ whole genome shotgun (WGS) entry which is preliminary data.</text>
</comment>
<accession>A0A9D1IFB6</accession>
<reference evidence="1" key="2">
    <citation type="journal article" date="2021" name="PeerJ">
        <title>Extensive microbial diversity within the chicken gut microbiome revealed by metagenomics and culture.</title>
        <authorList>
            <person name="Gilroy R."/>
            <person name="Ravi A."/>
            <person name="Getino M."/>
            <person name="Pursley I."/>
            <person name="Horton D.L."/>
            <person name="Alikhan N.F."/>
            <person name="Baker D."/>
            <person name="Gharbi K."/>
            <person name="Hall N."/>
            <person name="Watson M."/>
            <person name="Adriaenssens E.M."/>
            <person name="Foster-Nyarko E."/>
            <person name="Jarju S."/>
            <person name="Secka A."/>
            <person name="Antonio M."/>
            <person name="Oren A."/>
            <person name="Chaudhuri R.R."/>
            <person name="La Ragione R."/>
            <person name="Hildebrand F."/>
            <person name="Pallen M.J."/>
        </authorList>
    </citation>
    <scope>NUCLEOTIDE SEQUENCE</scope>
    <source>
        <strain evidence="1">ChiGjej1B1-19959</strain>
    </source>
</reference>
<evidence type="ECO:0000313" key="2">
    <source>
        <dbReference type="Proteomes" id="UP000824071"/>
    </source>
</evidence>
<gene>
    <name evidence="1" type="ORF">IAC53_06780</name>
</gene>
<protein>
    <submittedName>
        <fullName evidence="1">Uncharacterized protein</fullName>
    </submittedName>
</protein>
<dbReference type="AlphaFoldDB" id="A0A9D1IFB6"/>
<proteinExistence type="predicted"/>
<reference evidence="1" key="1">
    <citation type="submission" date="2020-10" db="EMBL/GenBank/DDBJ databases">
        <authorList>
            <person name="Gilroy R."/>
        </authorList>
    </citation>
    <scope>NUCLEOTIDE SEQUENCE</scope>
    <source>
        <strain evidence="1">ChiGjej1B1-19959</strain>
    </source>
</reference>
<dbReference type="EMBL" id="DVMW01000039">
    <property type="protein sequence ID" value="HIU36287.1"/>
    <property type="molecule type" value="Genomic_DNA"/>
</dbReference>
<evidence type="ECO:0000313" key="1">
    <source>
        <dbReference type="EMBL" id="HIU36287.1"/>
    </source>
</evidence>